<name>A0A1X0B7B5_9MYCO</name>
<sequence>MNDKRRARRAKQVRRDTRRAKKRDAQSATALSDFARKALARRHPLDLLSIASLLVNVAKPDPLGNQTYVDSVLGALIEVPTRETTALLAVIAELFDDDPAAQLRCREELAERDEHLPQWIPALSQVDVYRAVRRSHVLGDADEIVLGMRIDGEHELTVAVWIDHTILSGIADVGVVPKPIDKALVRVAELSADADVLEMNLADARAWLEDALAKPTFGQETQTWPLYQALVQWLVRRLPEGGEHRWQAMDWPEIEELCDRFFATDSAAPFTDSGHRELLLELLDDERDPLRWSAMRVEQAIGSAHHYDYDRIPLEIALDAPDVLRAFIPFAHAQRGIRDELTSRTLAVIDALRSSYKREVLKEAEYWGYLDAG</sequence>
<comment type="caution">
    <text evidence="2">The sequence shown here is derived from an EMBL/GenBank/DDBJ whole genome shotgun (WGS) entry which is preliminary data.</text>
</comment>
<reference evidence="2 3" key="1">
    <citation type="submission" date="2017-02" db="EMBL/GenBank/DDBJ databases">
        <title>The new phylogeny of genus Mycobacterium.</title>
        <authorList>
            <person name="Tortoli E."/>
            <person name="Trovato A."/>
            <person name="Cirillo D.M."/>
        </authorList>
    </citation>
    <scope>NUCLEOTIDE SEQUENCE [LARGE SCALE GENOMIC DNA]</scope>
    <source>
        <strain evidence="2 3">RW6</strain>
    </source>
</reference>
<proteinExistence type="predicted"/>
<dbReference type="STRING" id="1927124.BST13_06400"/>
<evidence type="ECO:0000313" key="3">
    <source>
        <dbReference type="Proteomes" id="UP000192448"/>
    </source>
</evidence>
<evidence type="ECO:0000256" key="1">
    <source>
        <dbReference type="SAM" id="MobiDB-lite"/>
    </source>
</evidence>
<keyword evidence="3" id="KW-1185">Reference proteome</keyword>
<accession>A0A1X0B7B5</accession>
<evidence type="ECO:0000313" key="2">
    <source>
        <dbReference type="EMBL" id="ORA38212.1"/>
    </source>
</evidence>
<dbReference type="EMBL" id="MVHF01000004">
    <property type="protein sequence ID" value="ORA38212.1"/>
    <property type="molecule type" value="Genomic_DNA"/>
</dbReference>
<dbReference type="RefSeq" id="WP_083161787.1">
    <property type="nucleotide sequence ID" value="NZ_MVHF01000004.1"/>
</dbReference>
<feature type="compositionally biased region" description="Basic residues" evidence="1">
    <location>
        <begin position="1"/>
        <end position="22"/>
    </location>
</feature>
<dbReference type="AlphaFoldDB" id="A0A1X0B7B5"/>
<dbReference type="OrthoDB" id="5182325at2"/>
<organism evidence="2 3">
    <name type="scientific">Mycobacterium aquaticum</name>
    <dbReference type="NCBI Taxonomy" id="1927124"/>
    <lineage>
        <taxon>Bacteria</taxon>
        <taxon>Bacillati</taxon>
        <taxon>Actinomycetota</taxon>
        <taxon>Actinomycetes</taxon>
        <taxon>Mycobacteriales</taxon>
        <taxon>Mycobacteriaceae</taxon>
        <taxon>Mycobacterium</taxon>
    </lineage>
</organism>
<feature type="region of interest" description="Disordered" evidence="1">
    <location>
        <begin position="1"/>
        <end position="27"/>
    </location>
</feature>
<gene>
    <name evidence="2" type="ORF">BST13_06400</name>
</gene>
<dbReference type="Proteomes" id="UP000192448">
    <property type="component" value="Unassembled WGS sequence"/>
</dbReference>
<protein>
    <submittedName>
        <fullName evidence="2">Uncharacterized protein</fullName>
    </submittedName>
</protein>